<reference evidence="2 3" key="1">
    <citation type="journal article" date="2020" name="Biotechnol. Biofuels">
        <title>New insights from the biogas microbiome by comprehensive genome-resolved metagenomics of nearly 1600 species originating from multiple anaerobic digesters.</title>
        <authorList>
            <person name="Campanaro S."/>
            <person name="Treu L."/>
            <person name="Rodriguez-R L.M."/>
            <person name="Kovalovszki A."/>
            <person name="Ziels R.M."/>
            <person name="Maus I."/>
            <person name="Zhu X."/>
            <person name="Kougias P.G."/>
            <person name="Basile A."/>
            <person name="Luo G."/>
            <person name="Schluter A."/>
            <person name="Konstantinidis K.T."/>
            <person name="Angelidaki I."/>
        </authorList>
    </citation>
    <scope>NUCLEOTIDE SEQUENCE [LARGE SCALE GENOMIC DNA]</scope>
    <source>
        <strain evidence="2">AS06rmzACSIP_421</strain>
    </source>
</reference>
<proteinExistence type="predicted"/>
<organism evidence="2 3">
    <name type="scientific">Candidatus Dojkabacteria bacterium</name>
    <dbReference type="NCBI Taxonomy" id="2099670"/>
    <lineage>
        <taxon>Bacteria</taxon>
        <taxon>Candidatus Dojkabacteria</taxon>
    </lineage>
</organism>
<keyword evidence="1" id="KW-1133">Transmembrane helix</keyword>
<evidence type="ECO:0000313" key="2">
    <source>
        <dbReference type="EMBL" id="NLE30684.1"/>
    </source>
</evidence>
<gene>
    <name evidence="2" type="ORF">GX618_00195</name>
</gene>
<evidence type="ECO:0000313" key="3">
    <source>
        <dbReference type="Proteomes" id="UP000554004"/>
    </source>
</evidence>
<accession>A0A847ETQ2</accession>
<protein>
    <submittedName>
        <fullName evidence="2">Type II secretion system protein</fullName>
    </submittedName>
</protein>
<keyword evidence="1" id="KW-0472">Membrane</keyword>
<comment type="caution">
    <text evidence="2">The sequence shown here is derived from an EMBL/GenBank/DDBJ whole genome shotgun (WGS) entry which is preliminary data.</text>
</comment>
<dbReference type="Proteomes" id="UP000554004">
    <property type="component" value="Unassembled WGS sequence"/>
</dbReference>
<name>A0A847ETQ2_9BACT</name>
<dbReference type="EMBL" id="JAAZAL010000011">
    <property type="protein sequence ID" value="NLE30684.1"/>
    <property type="molecule type" value="Genomic_DNA"/>
</dbReference>
<dbReference type="AlphaFoldDB" id="A0A847ETQ2"/>
<keyword evidence="1" id="KW-0812">Transmembrane</keyword>
<evidence type="ECO:0000256" key="1">
    <source>
        <dbReference type="SAM" id="Phobius"/>
    </source>
</evidence>
<feature type="transmembrane region" description="Helical" evidence="1">
    <location>
        <begin position="12"/>
        <end position="35"/>
    </location>
</feature>
<sequence>MKNKDKYLKGFSMVEMLIVMGIFIILSVIGFNGFLSIRESFIARENVELIIQDIESTKLKAMNMEGGKDATWIYGFGIDFRLNLYSNGAYQLYKWCSPVEDFNDSVTWGGQSYNLAEGPIPSYFSSKDINESILEPPFAICDEINPSSYSNSTIPKDSFVKGGYCSLCEEGSTGIVKIREVKMELLDQEKGLMEILDNDDDSSNDPGFLFFESLTGRTIIYSSSNEVLNYTYTGSEIVFNSNSFIPLDIVLHRKRSDKFDLITVYPNSGEVIHHVYDNSEPSPAAGYCDSILRCIKVEGKMYQRYGIQEEINSFRD</sequence>